<sequence length="348" mass="38801">MAQERFTIINTFYQPSPGVQPGYFYRIKTADGTYKYLHANDSASRGIDRKGQNLGFNTVPKGNWVVGKLARTEKSKGKYMLVSTSTAPLKGIERPWNQNLVDVLDLNIPSYPFGESDDDESLAYTSPESEHLIPLIDEIRCRDHFGVPSVVAYVAHFPDVVHSLEREAEIYRLIQGKGIGRPFVGYITENKNRIVGIMIEDTAVHHFPMIATPDHVKPCQAVLAKLHGLGIALGTVRPEAFLILTDGQALINSFDTCTRNASREVLDQEMKRVPRALQSMMDPMNLSKELKMQLQAISDRDGALHPVVINQALMNGRITITQQEHRKLLAEPPKGVRAMSGCRDPLGI</sequence>
<name>A0AAF0IH48_9EURO</name>
<reference evidence="1" key="1">
    <citation type="submission" date="2023-03" db="EMBL/GenBank/DDBJ databases">
        <title>Emydomyces testavorans Genome Sequence.</title>
        <authorList>
            <person name="Hoyer L."/>
        </authorList>
    </citation>
    <scope>NUCLEOTIDE SEQUENCE</scope>
    <source>
        <strain evidence="1">16-2883</strain>
    </source>
</reference>
<protein>
    <submittedName>
        <fullName evidence="1">Uncharacterized protein</fullName>
    </submittedName>
</protein>
<organism evidence="1 2">
    <name type="scientific">Emydomyces testavorans</name>
    <dbReference type="NCBI Taxonomy" id="2070801"/>
    <lineage>
        <taxon>Eukaryota</taxon>
        <taxon>Fungi</taxon>
        <taxon>Dikarya</taxon>
        <taxon>Ascomycota</taxon>
        <taxon>Pezizomycotina</taxon>
        <taxon>Eurotiomycetes</taxon>
        <taxon>Eurotiomycetidae</taxon>
        <taxon>Onygenales</taxon>
        <taxon>Nannizziopsiaceae</taxon>
        <taxon>Emydomyces</taxon>
    </lineage>
</organism>
<evidence type="ECO:0000313" key="1">
    <source>
        <dbReference type="EMBL" id="WEW57610.1"/>
    </source>
</evidence>
<evidence type="ECO:0000313" key="2">
    <source>
        <dbReference type="Proteomes" id="UP001219355"/>
    </source>
</evidence>
<dbReference type="Proteomes" id="UP001219355">
    <property type="component" value="Chromosome 2"/>
</dbReference>
<dbReference type="EMBL" id="CP120628">
    <property type="protein sequence ID" value="WEW57610.1"/>
    <property type="molecule type" value="Genomic_DNA"/>
</dbReference>
<keyword evidence="2" id="KW-1185">Reference proteome</keyword>
<accession>A0AAF0IH48</accession>
<dbReference type="AlphaFoldDB" id="A0AAF0IH48"/>
<proteinExistence type="predicted"/>
<gene>
    <name evidence="1" type="ORF">PRK78_003077</name>
</gene>